<evidence type="ECO:0000256" key="2">
    <source>
        <dbReference type="ARBA" id="ARBA00022980"/>
    </source>
</evidence>
<evidence type="ECO:0008006" key="7">
    <source>
        <dbReference type="Google" id="ProtNLM"/>
    </source>
</evidence>
<evidence type="ECO:0000256" key="1">
    <source>
        <dbReference type="ARBA" id="ARBA00010745"/>
    </source>
</evidence>
<accession>A0A022RMQ7</accession>
<dbReference type="STRING" id="4155.A0A022RMQ7"/>
<dbReference type="SMART" id="SM01374">
    <property type="entry name" value="Ribosomal_L14"/>
    <property type="match status" value="1"/>
</dbReference>
<dbReference type="CDD" id="cd00337">
    <property type="entry name" value="Ribosomal_uL14"/>
    <property type="match status" value="1"/>
</dbReference>
<name>A0A022RMQ7_ERYGU</name>
<dbReference type="PANTHER" id="PTHR11761:SF8">
    <property type="entry name" value="LARGE RIBOSOMAL SUBUNIT PROTEIN UL14"/>
    <property type="match status" value="1"/>
</dbReference>
<reference evidence="5 6" key="1">
    <citation type="journal article" date="2013" name="Proc. Natl. Acad. Sci. U.S.A.">
        <title>Fine-scale variation in meiotic recombination in Mimulus inferred from population shotgun sequencing.</title>
        <authorList>
            <person name="Hellsten U."/>
            <person name="Wright K.M."/>
            <person name="Jenkins J."/>
            <person name="Shu S."/>
            <person name="Yuan Y."/>
            <person name="Wessler S.R."/>
            <person name="Schmutz J."/>
            <person name="Willis J.H."/>
            <person name="Rokhsar D.S."/>
        </authorList>
    </citation>
    <scope>NUCLEOTIDE SEQUENCE [LARGE SCALE GENOMIC DNA]</scope>
    <source>
        <strain evidence="6">cv. DUN x IM62</strain>
    </source>
</reference>
<protein>
    <recommendedName>
        <fullName evidence="7">60S ribosomal protein L23</fullName>
    </recommendedName>
</protein>
<dbReference type="Proteomes" id="UP000030748">
    <property type="component" value="Unassembled WGS sequence"/>
</dbReference>
<dbReference type="InterPro" id="IPR036853">
    <property type="entry name" value="Ribosomal_uL14_sf"/>
</dbReference>
<dbReference type="Gene3D" id="2.40.150.20">
    <property type="entry name" value="Ribosomal protein L14"/>
    <property type="match status" value="1"/>
</dbReference>
<dbReference type="EMBL" id="KI630330">
    <property type="protein sequence ID" value="EYU41354.1"/>
    <property type="molecule type" value="Genomic_DNA"/>
</dbReference>
<dbReference type="GO" id="GO:0070180">
    <property type="term" value="F:large ribosomal subunit rRNA binding"/>
    <property type="evidence" value="ECO:0000318"/>
    <property type="project" value="GO_Central"/>
</dbReference>
<evidence type="ECO:0000256" key="3">
    <source>
        <dbReference type="ARBA" id="ARBA00023274"/>
    </source>
</evidence>
<dbReference type="GO" id="GO:0022625">
    <property type="term" value="C:cytosolic large ribosomal subunit"/>
    <property type="evidence" value="ECO:0000318"/>
    <property type="project" value="GO_Central"/>
</dbReference>
<dbReference type="GO" id="GO:0003735">
    <property type="term" value="F:structural constituent of ribosome"/>
    <property type="evidence" value="ECO:0000318"/>
    <property type="project" value="GO_Central"/>
</dbReference>
<dbReference type="eggNOG" id="KOG0901">
    <property type="taxonomic scope" value="Eukaryota"/>
</dbReference>
<dbReference type="PANTHER" id="PTHR11761">
    <property type="entry name" value="50S/60S RIBOSOMAL PROTEIN L14/L23"/>
    <property type="match status" value="1"/>
</dbReference>
<sequence length="119" mass="12783">MLKRGRGGSAGNKFRMSLGLPFAASVNCADNTGAKNMYIISMKGIKGRLNRLPSACVGDMVMATVNKGKPELRNKVMPAVIVRQRKPWRRKDGSAITGPIGKECADLWPRIASAANAIV</sequence>
<dbReference type="AlphaFoldDB" id="A0A022RMQ7"/>
<comment type="similarity">
    <text evidence="1 4">Belongs to the universal ribosomal protein uL14 family.</text>
</comment>
<evidence type="ECO:0000313" key="5">
    <source>
        <dbReference type="EMBL" id="EYU41354.1"/>
    </source>
</evidence>
<evidence type="ECO:0000256" key="4">
    <source>
        <dbReference type="RuleBase" id="RU003949"/>
    </source>
</evidence>
<dbReference type="Pfam" id="PF00238">
    <property type="entry name" value="Ribosomal_L14"/>
    <property type="match status" value="1"/>
</dbReference>
<dbReference type="InterPro" id="IPR000218">
    <property type="entry name" value="Ribosomal_uL14"/>
</dbReference>
<proteinExistence type="inferred from homology"/>
<keyword evidence="3 4" id="KW-0687">Ribonucleoprotein</keyword>
<gene>
    <name evidence="5" type="ORF">MIMGU_mgv1a022252mg</name>
</gene>
<evidence type="ECO:0000313" key="6">
    <source>
        <dbReference type="Proteomes" id="UP000030748"/>
    </source>
</evidence>
<dbReference type="SUPFAM" id="SSF50193">
    <property type="entry name" value="Ribosomal protein L14"/>
    <property type="match status" value="1"/>
</dbReference>
<organism evidence="5 6">
    <name type="scientific">Erythranthe guttata</name>
    <name type="common">Yellow monkey flower</name>
    <name type="synonym">Mimulus guttatus</name>
    <dbReference type="NCBI Taxonomy" id="4155"/>
    <lineage>
        <taxon>Eukaryota</taxon>
        <taxon>Viridiplantae</taxon>
        <taxon>Streptophyta</taxon>
        <taxon>Embryophyta</taxon>
        <taxon>Tracheophyta</taxon>
        <taxon>Spermatophyta</taxon>
        <taxon>Magnoliopsida</taxon>
        <taxon>eudicotyledons</taxon>
        <taxon>Gunneridae</taxon>
        <taxon>Pentapetalae</taxon>
        <taxon>asterids</taxon>
        <taxon>lamiids</taxon>
        <taxon>Lamiales</taxon>
        <taxon>Phrymaceae</taxon>
        <taxon>Erythranthe</taxon>
    </lineage>
</organism>
<keyword evidence="2 4" id="KW-0689">Ribosomal protein</keyword>
<dbReference type="GO" id="GO:0006412">
    <property type="term" value="P:translation"/>
    <property type="evidence" value="ECO:0007669"/>
    <property type="project" value="InterPro"/>
</dbReference>
<keyword evidence="6" id="KW-1185">Reference proteome</keyword>